<gene>
    <name evidence="1" type="ORF">METZ01_LOCUS412653</name>
</gene>
<protein>
    <submittedName>
        <fullName evidence="1">Uncharacterized protein</fullName>
    </submittedName>
</protein>
<name>A0A382WMA5_9ZZZZ</name>
<proteinExistence type="predicted"/>
<organism evidence="1">
    <name type="scientific">marine metagenome</name>
    <dbReference type="NCBI Taxonomy" id="408172"/>
    <lineage>
        <taxon>unclassified sequences</taxon>
        <taxon>metagenomes</taxon>
        <taxon>ecological metagenomes</taxon>
    </lineage>
</organism>
<accession>A0A382WMA5</accession>
<evidence type="ECO:0000313" key="1">
    <source>
        <dbReference type="EMBL" id="SVD59799.1"/>
    </source>
</evidence>
<sequence>MISVERMIYYLYHESSIYGMSRSDPGP</sequence>
<dbReference type="EMBL" id="UINC01160902">
    <property type="protein sequence ID" value="SVD59799.1"/>
    <property type="molecule type" value="Genomic_DNA"/>
</dbReference>
<feature type="non-terminal residue" evidence="1">
    <location>
        <position position="27"/>
    </location>
</feature>
<dbReference type="AlphaFoldDB" id="A0A382WMA5"/>
<reference evidence="1" key="1">
    <citation type="submission" date="2018-05" db="EMBL/GenBank/DDBJ databases">
        <authorList>
            <person name="Lanie J.A."/>
            <person name="Ng W.-L."/>
            <person name="Kazmierczak K.M."/>
            <person name="Andrzejewski T.M."/>
            <person name="Davidsen T.M."/>
            <person name="Wayne K.J."/>
            <person name="Tettelin H."/>
            <person name="Glass J.I."/>
            <person name="Rusch D."/>
            <person name="Podicherti R."/>
            <person name="Tsui H.-C.T."/>
            <person name="Winkler M.E."/>
        </authorList>
    </citation>
    <scope>NUCLEOTIDE SEQUENCE</scope>
</reference>